<comment type="caution">
    <text evidence="2">The sequence shown here is derived from an EMBL/GenBank/DDBJ whole genome shotgun (WGS) entry which is preliminary data.</text>
</comment>
<evidence type="ECO:0000313" key="2">
    <source>
        <dbReference type="EMBL" id="MFD1785680.1"/>
    </source>
</evidence>
<dbReference type="SUPFAM" id="SSF46955">
    <property type="entry name" value="Putative DNA-binding domain"/>
    <property type="match status" value="1"/>
</dbReference>
<dbReference type="RefSeq" id="WP_377281717.1">
    <property type="nucleotide sequence ID" value="NZ_JBHRSI010000004.1"/>
</dbReference>
<keyword evidence="3" id="KW-1185">Reference proteome</keyword>
<reference evidence="3" key="1">
    <citation type="journal article" date="2019" name="Int. J. Syst. Evol. Microbiol.">
        <title>The Global Catalogue of Microorganisms (GCM) 10K type strain sequencing project: providing services to taxonomists for standard genome sequencing and annotation.</title>
        <authorList>
            <consortium name="The Broad Institute Genomics Platform"/>
            <consortium name="The Broad Institute Genome Sequencing Center for Infectious Disease"/>
            <person name="Wu L."/>
            <person name="Ma J."/>
        </authorList>
    </citation>
    <scope>NUCLEOTIDE SEQUENCE [LARGE SCALE GENOMIC DNA]</scope>
    <source>
        <strain evidence="3">DFY28</strain>
    </source>
</reference>
<feature type="compositionally biased region" description="Low complexity" evidence="1">
    <location>
        <begin position="80"/>
        <end position="92"/>
    </location>
</feature>
<evidence type="ECO:0000256" key="1">
    <source>
        <dbReference type="SAM" id="MobiDB-lite"/>
    </source>
</evidence>
<protein>
    <submittedName>
        <fullName evidence="2">Helix-turn-helix transcriptional regulator</fullName>
    </submittedName>
</protein>
<proteinExistence type="predicted"/>
<evidence type="ECO:0000313" key="3">
    <source>
        <dbReference type="Proteomes" id="UP001597237"/>
    </source>
</evidence>
<sequence length="122" mass="13150">MSPPAEPGDRLLAWSKVREITGISRTTAWRLQRAGAFPAPVVVSPGRVAWRESELEAWKAARAPRRTPPPMPSLSPPRNAPAEPACSASARPQRPPRPAPAGRKGPRRRGATDGGAQLTFDF</sequence>
<dbReference type="InterPro" id="IPR009061">
    <property type="entry name" value="DNA-bd_dom_put_sf"/>
</dbReference>
<name>A0ABW4N8Q1_9CAUL</name>
<dbReference type="Pfam" id="PF05930">
    <property type="entry name" value="Phage_AlpA"/>
    <property type="match status" value="1"/>
</dbReference>
<dbReference type="Gene3D" id="1.10.238.160">
    <property type="match status" value="1"/>
</dbReference>
<gene>
    <name evidence="2" type="ORF">ACFSC0_19955</name>
</gene>
<organism evidence="2 3">
    <name type="scientific">Phenylobacterium terrae</name>
    <dbReference type="NCBI Taxonomy" id="2665495"/>
    <lineage>
        <taxon>Bacteria</taxon>
        <taxon>Pseudomonadati</taxon>
        <taxon>Pseudomonadota</taxon>
        <taxon>Alphaproteobacteria</taxon>
        <taxon>Caulobacterales</taxon>
        <taxon>Caulobacteraceae</taxon>
        <taxon>Phenylobacterium</taxon>
    </lineage>
</organism>
<dbReference type="EMBL" id="JBHUEY010000012">
    <property type="protein sequence ID" value="MFD1785680.1"/>
    <property type="molecule type" value="Genomic_DNA"/>
</dbReference>
<dbReference type="Proteomes" id="UP001597237">
    <property type="component" value="Unassembled WGS sequence"/>
</dbReference>
<feature type="region of interest" description="Disordered" evidence="1">
    <location>
        <begin position="59"/>
        <end position="122"/>
    </location>
</feature>
<dbReference type="InterPro" id="IPR010260">
    <property type="entry name" value="AlpA"/>
</dbReference>
<feature type="compositionally biased region" description="Pro residues" evidence="1">
    <location>
        <begin position="66"/>
        <end position="79"/>
    </location>
</feature>
<accession>A0ABW4N8Q1</accession>